<dbReference type="GeneID" id="27902282"/>
<dbReference type="OrthoDB" id="5244050at2759"/>
<protein>
    <submittedName>
        <fullName evidence="2">Uncharacterized protein</fullName>
    </submittedName>
</protein>
<feature type="compositionally biased region" description="Polar residues" evidence="1">
    <location>
        <begin position="405"/>
        <end position="420"/>
    </location>
</feature>
<feature type="region of interest" description="Disordered" evidence="1">
    <location>
        <begin position="241"/>
        <end position="277"/>
    </location>
</feature>
<feature type="region of interest" description="Disordered" evidence="1">
    <location>
        <begin position="644"/>
        <end position="666"/>
    </location>
</feature>
<feature type="compositionally biased region" description="Polar residues" evidence="1">
    <location>
        <begin position="518"/>
        <end position="529"/>
    </location>
</feature>
<gene>
    <name evidence="2" type="ORF">SEPMUDRAFT_148784</name>
</gene>
<feature type="compositionally biased region" description="Low complexity" evidence="1">
    <location>
        <begin position="781"/>
        <end position="791"/>
    </location>
</feature>
<feature type="compositionally biased region" description="Low complexity" evidence="1">
    <location>
        <begin position="542"/>
        <end position="563"/>
    </location>
</feature>
<dbReference type="Proteomes" id="UP000016931">
    <property type="component" value="Unassembled WGS sequence"/>
</dbReference>
<feature type="region of interest" description="Disordered" evidence="1">
    <location>
        <begin position="490"/>
        <end position="574"/>
    </location>
</feature>
<feature type="compositionally biased region" description="Acidic residues" evidence="1">
    <location>
        <begin position="422"/>
        <end position="440"/>
    </location>
</feature>
<keyword evidence="3" id="KW-1185">Reference proteome</keyword>
<dbReference type="OMA" id="FTEGYQL"/>
<feature type="compositionally biased region" description="Polar residues" evidence="1">
    <location>
        <begin position="934"/>
        <end position="948"/>
    </location>
</feature>
<dbReference type="AlphaFoldDB" id="M3CI85"/>
<name>M3CI85_SPHMS</name>
<dbReference type="STRING" id="692275.M3CI85"/>
<dbReference type="EMBL" id="KB456263">
    <property type="protein sequence ID" value="EMF13523.1"/>
    <property type="molecule type" value="Genomic_DNA"/>
</dbReference>
<proteinExistence type="predicted"/>
<evidence type="ECO:0000256" key="1">
    <source>
        <dbReference type="SAM" id="MobiDB-lite"/>
    </source>
</evidence>
<organism evidence="2 3">
    <name type="scientific">Sphaerulina musiva (strain SO2202)</name>
    <name type="common">Poplar stem canker fungus</name>
    <name type="synonym">Septoria musiva</name>
    <dbReference type="NCBI Taxonomy" id="692275"/>
    <lineage>
        <taxon>Eukaryota</taxon>
        <taxon>Fungi</taxon>
        <taxon>Dikarya</taxon>
        <taxon>Ascomycota</taxon>
        <taxon>Pezizomycotina</taxon>
        <taxon>Dothideomycetes</taxon>
        <taxon>Dothideomycetidae</taxon>
        <taxon>Mycosphaerellales</taxon>
        <taxon>Mycosphaerellaceae</taxon>
        <taxon>Sphaerulina</taxon>
    </lineage>
</organism>
<feature type="compositionally biased region" description="Polar residues" evidence="1">
    <location>
        <begin position="378"/>
        <end position="394"/>
    </location>
</feature>
<accession>M3CI85</accession>
<dbReference type="RefSeq" id="XP_016761644.1">
    <property type="nucleotide sequence ID" value="XM_016905145.1"/>
</dbReference>
<feature type="compositionally biased region" description="Low complexity" evidence="1">
    <location>
        <begin position="490"/>
        <end position="504"/>
    </location>
</feature>
<reference evidence="2 3" key="1">
    <citation type="journal article" date="2012" name="PLoS Pathog.">
        <title>Diverse lifestyles and strategies of plant pathogenesis encoded in the genomes of eighteen Dothideomycetes fungi.</title>
        <authorList>
            <person name="Ohm R.A."/>
            <person name="Feau N."/>
            <person name="Henrissat B."/>
            <person name="Schoch C.L."/>
            <person name="Horwitz B.A."/>
            <person name="Barry K.W."/>
            <person name="Condon B.J."/>
            <person name="Copeland A.C."/>
            <person name="Dhillon B."/>
            <person name="Glaser F."/>
            <person name="Hesse C.N."/>
            <person name="Kosti I."/>
            <person name="LaButti K."/>
            <person name="Lindquist E.A."/>
            <person name="Lucas S."/>
            <person name="Salamov A.A."/>
            <person name="Bradshaw R.E."/>
            <person name="Ciuffetti L."/>
            <person name="Hamelin R.C."/>
            <person name="Kema G.H.J."/>
            <person name="Lawrence C."/>
            <person name="Scott J.A."/>
            <person name="Spatafora J.W."/>
            <person name="Turgeon B.G."/>
            <person name="de Wit P.J.G.M."/>
            <person name="Zhong S."/>
            <person name="Goodwin S.B."/>
            <person name="Grigoriev I.V."/>
        </authorList>
    </citation>
    <scope>NUCLEOTIDE SEQUENCE [LARGE SCALE GENOMIC DNA]</scope>
    <source>
        <strain evidence="2 3">SO2202</strain>
    </source>
</reference>
<feature type="region of interest" description="Disordered" evidence="1">
    <location>
        <begin position="926"/>
        <end position="949"/>
    </location>
</feature>
<feature type="region of interest" description="Disordered" evidence="1">
    <location>
        <begin position="82"/>
        <end position="124"/>
    </location>
</feature>
<feature type="region of interest" description="Disordered" evidence="1">
    <location>
        <begin position="309"/>
        <end position="448"/>
    </location>
</feature>
<dbReference type="HOGENOM" id="CLU_287578_0_0_1"/>
<evidence type="ECO:0000313" key="3">
    <source>
        <dbReference type="Proteomes" id="UP000016931"/>
    </source>
</evidence>
<feature type="compositionally biased region" description="Low complexity" evidence="1">
    <location>
        <begin position="261"/>
        <end position="275"/>
    </location>
</feature>
<sequence length="1025" mass="112592">MQFIRRAPDEWLPENNSVDGADVVVQIGSAKTGLQAAHLMHANIRISRSPQLAVEALDPTHTLVLPQATTTQGKALEALSEMQNALSPQPPKDESCGSWSPYSPDDAYPYRPQPSSTGHDSATLPCLRREPSDAMLPAYYDPGQHPYYISQQTSASAVRDMALYKGAPTIFENTGRAPLRTRSSKAPEVVEENLPQARNFRRFSTRRSSRSRGLDLVNLFPQPRSASVRFFSQSRLSRSPFTMTDFTSSPSSDRKSRKSRMAAGSESASGSGRFGRPFDEAILDQHKTNVRRPPKGIKNWFDAYLDEDDEEDDLADEVDEAEPQELPGDDLHPPAYTGHHRHASRAIEKSTNGFSAPIDSRHAPRQAVENAPGHARLNRSSNSSRTDSIQSSHLGSKYDGAHNRVASSNIEGDSIMSLSGSEYEDEDEDYESDENDEEEADGARGKLPAIRDSIFDDRNIMVADASTLDVMRVPKPTQLSDIRIYNQVNSSRSSFRSSTSAPSTQRRDRLAPLPPHQEQPSFSAIASDSDTLRRLNGLSVKSSCTTETTETSHTSRTQETRSSGTSYDDPVNRASQDALHMVAITEEERMLLEIMRQKRVAMQQMSFTEGYQLALRTEQQRLASRSSNAEEHVLNRIEVERKGKSEYRATEMGASAQTPTQESEMRRQLSAICKEQVDDRFQMERFLNMSGPAPLASHPPDAPQTARKIRAPSGEVLPATRYSPVAYGTPATSISGKASCSSMTDLNDAEAVRMRVKQFISSKGAVPPLDSNIRTMRRPPTRQTTSMSPSPVMEEDQTGAPPLPPRSPQRSVSHRRGFSNNTVSTLGLRRSSSSIRGESKDRSPVSALSGKCSTHRTNSPDMIVAQHDSIHDVACLSSRLVVPNQGDGKVAESPAPLQLSSYQPRVSSMAASPFATLINSASRNNVLHHPAPHVSSQSDHPRGASSTEMCPAPAHDGLQKIDVTKTRVSMGKQPVLPRLDTRDHVRDARASMLSITSAGEEVLNAWAELGGGQDCLQTKVRHRVS</sequence>
<feature type="region of interest" description="Disordered" evidence="1">
    <location>
        <begin position="763"/>
        <end position="859"/>
    </location>
</feature>
<evidence type="ECO:0000313" key="2">
    <source>
        <dbReference type="EMBL" id="EMF13523.1"/>
    </source>
</evidence>
<feature type="compositionally biased region" description="Acidic residues" evidence="1">
    <location>
        <begin position="309"/>
        <end position="323"/>
    </location>
</feature>
<dbReference type="eggNOG" id="ENOG502SNX3">
    <property type="taxonomic scope" value="Eukaryota"/>
</dbReference>